<dbReference type="EMBL" id="PYAS01000006">
    <property type="protein sequence ID" value="PSL28593.1"/>
    <property type="molecule type" value="Genomic_DNA"/>
</dbReference>
<keyword evidence="6 11" id="KW-0798">TonB box</keyword>
<dbReference type="InterPro" id="IPR037066">
    <property type="entry name" value="Plug_dom_sf"/>
</dbReference>
<evidence type="ECO:0000256" key="1">
    <source>
        <dbReference type="ARBA" id="ARBA00004571"/>
    </source>
</evidence>
<evidence type="ECO:0000256" key="2">
    <source>
        <dbReference type="ARBA" id="ARBA00022448"/>
    </source>
</evidence>
<feature type="domain" description="TonB-dependent receptor-like beta-barrel" evidence="13">
    <location>
        <begin position="435"/>
        <end position="892"/>
    </location>
</feature>
<feature type="domain" description="TonB-dependent receptor plug" evidence="14">
    <location>
        <begin position="124"/>
        <end position="247"/>
    </location>
</feature>
<reference evidence="15 16" key="1">
    <citation type="submission" date="2018-03" db="EMBL/GenBank/DDBJ databases">
        <title>Genomic Encyclopedia of Archaeal and Bacterial Type Strains, Phase II (KMG-II): from individual species to whole genera.</title>
        <authorList>
            <person name="Goeker M."/>
        </authorList>
    </citation>
    <scope>NUCLEOTIDE SEQUENCE [LARGE SCALE GENOMIC DNA]</scope>
    <source>
        <strain evidence="15 16">DSM 29057</strain>
    </source>
</reference>
<dbReference type="FunFam" id="2.170.130.10:FF:000023">
    <property type="entry name" value="SusC/RagA family TonB-linked outer membrane protein"/>
    <property type="match status" value="1"/>
</dbReference>
<dbReference type="RefSeq" id="WP_106596041.1">
    <property type="nucleotide sequence ID" value="NZ_PYAS01000006.1"/>
</dbReference>
<evidence type="ECO:0000256" key="8">
    <source>
        <dbReference type="ARBA" id="ARBA00023170"/>
    </source>
</evidence>
<evidence type="ECO:0000259" key="14">
    <source>
        <dbReference type="Pfam" id="PF07715"/>
    </source>
</evidence>
<keyword evidence="3 10" id="KW-1134">Transmembrane beta strand</keyword>
<dbReference type="InterPro" id="IPR023997">
    <property type="entry name" value="TonB-dep_OMP_SusC/RagA_CS"/>
</dbReference>
<dbReference type="PANTHER" id="PTHR30069">
    <property type="entry name" value="TONB-DEPENDENT OUTER MEMBRANE RECEPTOR"/>
    <property type="match status" value="1"/>
</dbReference>
<dbReference type="Pfam" id="PF07715">
    <property type="entry name" value="Plug"/>
    <property type="match status" value="1"/>
</dbReference>
<comment type="similarity">
    <text evidence="10 11">Belongs to the TonB-dependent receptor family.</text>
</comment>
<dbReference type="InterPro" id="IPR012910">
    <property type="entry name" value="Plug_dom"/>
</dbReference>
<dbReference type="InterPro" id="IPR023996">
    <property type="entry name" value="TonB-dep_OMP_SusC/RagA"/>
</dbReference>
<dbReference type="NCBIfam" id="TIGR04057">
    <property type="entry name" value="SusC_RagA_signa"/>
    <property type="match status" value="1"/>
</dbReference>
<comment type="caution">
    <text evidence="15">The sequence shown here is derived from an EMBL/GenBank/DDBJ whole genome shotgun (WGS) entry which is preliminary data.</text>
</comment>
<dbReference type="AlphaFoldDB" id="A0A2P8G3N6"/>
<dbReference type="GO" id="GO:0009279">
    <property type="term" value="C:cell outer membrane"/>
    <property type="evidence" value="ECO:0007669"/>
    <property type="project" value="UniProtKB-SubCell"/>
</dbReference>
<protein>
    <submittedName>
        <fullName evidence="15">TonB-linked SusC/RagA family outer membrane protein</fullName>
    </submittedName>
</protein>
<evidence type="ECO:0000256" key="6">
    <source>
        <dbReference type="ARBA" id="ARBA00023077"/>
    </source>
</evidence>
<dbReference type="InterPro" id="IPR039426">
    <property type="entry name" value="TonB-dep_rcpt-like"/>
</dbReference>
<keyword evidence="9 10" id="KW-0998">Cell outer membrane</keyword>
<dbReference type="SUPFAM" id="SSF49464">
    <property type="entry name" value="Carboxypeptidase regulatory domain-like"/>
    <property type="match status" value="1"/>
</dbReference>
<comment type="subcellular location">
    <subcellularLocation>
        <location evidence="1 10">Cell outer membrane</location>
        <topology evidence="1 10">Multi-pass membrane protein</topology>
    </subcellularLocation>
</comment>
<dbReference type="InterPro" id="IPR008969">
    <property type="entry name" value="CarboxyPept-like_regulatory"/>
</dbReference>
<dbReference type="OrthoDB" id="9768177at2"/>
<organism evidence="15 16">
    <name type="scientific">Dyadobacter jiangsuensis</name>
    <dbReference type="NCBI Taxonomy" id="1591085"/>
    <lineage>
        <taxon>Bacteria</taxon>
        <taxon>Pseudomonadati</taxon>
        <taxon>Bacteroidota</taxon>
        <taxon>Cytophagia</taxon>
        <taxon>Cytophagales</taxon>
        <taxon>Spirosomataceae</taxon>
        <taxon>Dyadobacter</taxon>
    </lineage>
</organism>
<proteinExistence type="inferred from homology"/>
<dbReference type="SUPFAM" id="SSF56935">
    <property type="entry name" value="Porins"/>
    <property type="match status" value="1"/>
</dbReference>
<evidence type="ECO:0000256" key="12">
    <source>
        <dbReference type="SAM" id="SignalP"/>
    </source>
</evidence>
<keyword evidence="4 10" id="KW-0812">Transmembrane</keyword>
<dbReference type="Gene3D" id="2.60.40.1120">
    <property type="entry name" value="Carboxypeptidase-like, regulatory domain"/>
    <property type="match status" value="1"/>
</dbReference>
<feature type="chain" id="PRO_5015162915" evidence="12">
    <location>
        <begin position="30"/>
        <end position="1034"/>
    </location>
</feature>
<dbReference type="GO" id="GO:0044718">
    <property type="term" value="P:siderophore transmembrane transport"/>
    <property type="evidence" value="ECO:0007669"/>
    <property type="project" value="TreeGrafter"/>
</dbReference>
<name>A0A2P8G3N6_9BACT</name>
<keyword evidence="2 10" id="KW-0813">Transport</keyword>
<dbReference type="InterPro" id="IPR036942">
    <property type="entry name" value="Beta-barrel_TonB_sf"/>
</dbReference>
<keyword evidence="16" id="KW-1185">Reference proteome</keyword>
<evidence type="ECO:0000259" key="13">
    <source>
        <dbReference type="Pfam" id="PF00593"/>
    </source>
</evidence>
<evidence type="ECO:0000256" key="11">
    <source>
        <dbReference type="RuleBase" id="RU003357"/>
    </source>
</evidence>
<keyword evidence="7 10" id="KW-0472">Membrane</keyword>
<dbReference type="Pfam" id="PF13715">
    <property type="entry name" value="CarbopepD_reg_2"/>
    <property type="match status" value="1"/>
</dbReference>
<evidence type="ECO:0000256" key="7">
    <source>
        <dbReference type="ARBA" id="ARBA00023136"/>
    </source>
</evidence>
<dbReference type="Proteomes" id="UP000241964">
    <property type="component" value="Unassembled WGS sequence"/>
</dbReference>
<evidence type="ECO:0000313" key="15">
    <source>
        <dbReference type="EMBL" id="PSL28593.1"/>
    </source>
</evidence>
<dbReference type="PROSITE" id="PS52016">
    <property type="entry name" value="TONB_DEPENDENT_REC_3"/>
    <property type="match status" value="1"/>
</dbReference>
<evidence type="ECO:0000256" key="3">
    <source>
        <dbReference type="ARBA" id="ARBA00022452"/>
    </source>
</evidence>
<evidence type="ECO:0000256" key="5">
    <source>
        <dbReference type="ARBA" id="ARBA00022729"/>
    </source>
</evidence>
<dbReference type="NCBIfam" id="TIGR04056">
    <property type="entry name" value="OMP_RagA_SusC"/>
    <property type="match status" value="1"/>
</dbReference>
<keyword evidence="5 12" id="KW-0732">Signal</keyword>
<evidence type="ECO:0000256" key="10">
    <source>
        <dbReference type="PROSITE-ProRule" id="PRU01360"/>
    </source>
</evidence>
<evidence type="ECO:0000313" key="16">
    <source>
        <dbReference type="Proteomes" id="UP000241964"/>
    </source>
</evidence>
<accession>A0A2P8G3N6</accession>
<feature type="signal peptide" evidence="12">
    <location>
        <begin position="1"/>
        <end position="29"/>
    </location>
</feature>
<dbReference type="Pfam" id="PF00593">
    <property type="entry name" value="TonB_dep_Rec_b-barrel"/>
    <property type="match status" value="1"/>
</dbReference>
<sequence>MKEKLRVVLGKGIFPLGLFLLFASLTAFAQERTVSGKVIDEKDQGLPGVAVTVKGTTKGTNADVEGNFSLAGVKDTDVLVFSSIGYLKQELGVNGQSTLNVKLVPDVANLEEVVVTALGISKDKKALAYAVTEVKGSDFTQAREVNLGNALSGKIAGVNATSTATGPGGSSRVLIRGNGSLSGSNQPLYVINGVPIDNTNVGSAGMWGGFDTGDGLNSINPDDIESMTVLKGGTAAALYGSRAGNGVILITTKTGKGSKGIGVEYNGTYTFEKVRDLTDWQYLYGSGTQGVAPTSKDEALANGAVSWGAKLDGSPVVQFDGVSRPYSAQKNNIENFYRTGSTFSNTVAISGGDEKMNFRFSASNADSKGVVPNASFNRKSFNLSVNANLAKKLIFESVVQYNIEEGRNRSFLSDTPKNPNFAAYMIANSVDIRNLAPGVDSRNYELLWNSNVYAQNPYFATDYVKNSDDRKRFLGSFSLRYNLTDWLYVRGRVGTDLNTIDFESIEPTGIAYATAGSMGTNVRKINETNGELLLGFTKDIGDFSLNAIVGGNQMYRVNQNMYIGGSQFVIPFNYFLGNLTSSDRNIEYKPFKINSLFASADLSWRNILFLTFTGREDWFSTLAPANNRIFYPSVGLGYILSDALSDKPSWLTYAKVRGSWAQVGGGYPDPYALNLTYTLQGNPYSSYPLMNIGTSTIPNQNLKPNTSTTTEFGIETKLFQNRIGLDLTYYDRVTTNDPVKASTSSASGYNDVLLNVGKVQNKGIEILLSGTPVKTPGGFNWNASFNMAYNANTVVKIADGLPTLSLDESRTRNAYIYHFEGQPYGMIAGSRMKRDASGNVVYNKATGLPVQGDFEMLARGVPPLTMGLTNTVSYKGVSLGFLIDGKFGGYIYSATNAFAMSRGLSQVTTDNNVRETGVTVTGVDEQGESFTKTLSAQDYYSGIATTITDQSVYKSDFLKLRQMTLGYSIPKSVLGKMPIQSVSLSFVARNLFILYKKVPNVDPESTYNSGNGQGLEMFGVPPTRSYGLNLMVKF</sequence>
<dbReference type="InterPro" id="IPR000531">
    <property type="entry name" value="Beta-barrel_TonB"/>
</dbReference>
<dbReference type="GO" id="GO:0015344">
    <property type="term" value="F:siderophore uptake transmembrane transporter activity"/>
    <property type="evidence" value="ECO:0007669"/>
    <property type="project" value="TreeGrafter"/>
</dbReference>
<evidence type="ECO:0000256" key="4">
    <source>
        <dbReference type="ARBA" id="ARBA00022692"/>
    </source>
</evidence>
<dbReference type="Gene3D" id="2.170.130.10">
    <property type="entry name" value="TonB-dependent receptor, plug domain"/>
    <property type="match status" value="1"/>
</dbReference>
<keyword evidence="8" id="KW-0675">Receptor</keyword>
<gene>
    <name evidence="15" type="ORF">CLV60_106196</name>
</gene>
<dbReference type="Gene3D" id="2.40.170.20">
    <property type="entry name" value="TonB-dependent receptor, beta-barrel domain"/>
    <property type="match status" value="1"/>
</dbReference>
<dbReference type="PANTHER" id="PTHR30069:SF29">
    <property type="entry name" value="HEMOGLOBIN AND HEMOGLOBIN-HAPTOGLOBIN-BINDING PROTEIN 1-RELATED"/>
    <property type="match status" value="1"/>
</dbReference>
<evidence type="ECO:0000256" key="9">
    <source>
        <dbReference type="ARBA" id="ARBA00023237"/>
    </source>
</evidence>